<organism evidence="3 4">
    <name type="scientific">Leadbettera azotonutricia (strain ATCC BAA-888 / DSM 13862 / ZAS-9)</name>
    <name type="common">Treponema azotonutricium</name>
    <dbReference type="NCBI Taxonomy" id="545695"/>
    <lineage>
        <taxon>Bacteria</taxon>
        <taxon>Pseudomonadati</taxon>
        <taxon>Spirochaetota</taxon>
        <taxon>Spirochaetia</taxon>
        <taxon>Spirochaetales</taxon>
        <taxon>Breznakiellaceae</taxon>
        <taxon>Leadbettera</taxon>
    </lineage>
</organism>
<keyword evidence="4" id="KW-1185">Reference proteome</keyword>
<protein>
    <recommendedName>
        <fullName evidence="2">Putative zinc-finger domain-containing protein</fullName>
    </recommendedName>
</protein>
<reference evidence="4" key="1">
    <citation type="submission" date="2009-12" db="EMBL/GenBank/DDBJ databases">
        <title>Complete sequence of Treponema azotonutricium strain ZAS-9.</title>
        <authorList>
            <person name="Tetu S.G."/>
            <person name="Matson E."/>
            <person name="Ren Q."/>
            <person name="Seshadri R."/>
            <person name="Elbourne L."/>
            <person name="Hassan K.A."/>
            <person name="Durkin A."/>
            <person name="Radune D."/>
            <person name="Mohamoud Y."/>
            <person name="Shay R."/>
            <person name="Jin S."/>
            <person name="Zhang X."/>
            <person name="Lucey K."/>
            <person name="Ballor N.R."/>
            <person name="Ottesen E."/>
            <person name="Rosenthal R."/>
            <person name="Allen A."/>
            <person name="Leadbetter J.R."/>
            <person name="Paulsen I.T."/>
        </authorList>
    </citation>
    <scope>NUCLEOTIDE SEQUENCE [LARGE SCALE GENOMIC DNA]</scope>
    <source>
        <strain evidence="4">ATCC BAA-888 / DSM 13862 / ZAS-9</strain>
    </source>
</reference>
<dbReference type="AlphaFoldDB" id="F5YA62"/>
<keyword evidence="1" id="KW-0812">Transmembrane</keyword>
<dbReference type="InterPro" id="IPR027383">
    <property type="entry name" value="Znf_put"/>
</dbReference>
<dbReference type="KEGG" id="taz:TREAZ_0771"/>
<gene>
    <name evidence="3" type="ordered locus">TREAZ_0771</name>
</gene>
<reference evidence="3 4" key="2">
    <citation type="journal article" date="2011" name="ISME J.">
        <title>RNA-seq reveals cooperative metabolic interactions between two termite-gut spirochete species in co-culture.</title>
        <authorList>
            <person name="Rosenthal A.Z."/>
            <person name="Matson E.G."/>
            <person name="Eldar A."/>
            <person name="Leadbetter J.R."/>
        </authorList>
    </citation>
    <scope>NUCLEOTIDE SEQUENCE [LARGE SCALE GENOMIC DNA]</scope>
    <source>
        <strain evidence="4">ATCC BAA-888 / DSM 13862 / ZAS-9</strain>
    </source>
</reference>
<dbReference type="Gene3D" id="1.10.10.1320">
    <property type="entry name" value="Anti-sigma factor, zinc-finger domain"/>
    <property type="match status" value="1"/>
</dbReference>
<dbReference type="Proteomes" id="UP000009222">
    <property type="component" value="Chromosome"/>
</dbReference>
<keyword evidence="1" id="KW-0472">Membrane</keyword>
<dbReference type="STRING" id="545695.TREAZ_0771"/>
<dbReference type="EMBL" id="CP001841">
    <property type="protein sequence ID" value="AEF82255.1"/>
    <property type="molecule type" value="Genomic_DNA"/>
</dbReference>
<dbReference type="eggNOG" id="COG5662">
    <property type="taxonomic scope" value="Bacteria"/>
</dbReference>
<dbReference type="InParanoid" id="F5YA62"/>
<dbReference type="HOGENOM" id="CLU_1383418_0_0_12"/>
<keyword evidence="1" id="KW-1133">Transmembrane helix</keyword>
<evidence type="ECO:0000313" key="3">
    <source>
        <dbReference type="EMBL" id="AEF82255.1"/>
    </source>
</evidence>
<sequence length="194" mass="20930">MCPDRQILSLYADGELPSPWKEKMEVHLLSCEDCQSQMRNYQAVRSALVSSPEDGLNAAQERVWAKISGLPAAGSTRPVVWRRRISLPLPAAAAAAAAFVLAAFLAAMGARSPQAVLNQDTVAVSDIGGDLHDIAPMTDMDGILQYLSSQDTSEYMIIRLPETTNFSSYGEPALLRAADYSKQSSAIPRSSASR</sequence>
<dbReference type="Pfam" id="PF13490">
    <property type="entry name" value="zf-HC2"/>
    <property type="match status" value="1"/>
</dbReference>
<dbReference type="RefSeq" id="WP_015711196.1">
    <property type="nucleotide sequence ID" value="NC_015577.1"/>
</dbReference>
<evidence type="ECO:0000313" key="4">
    <source>
        <dbReference type="Proteomes" id="UP000009222"/>
    </source>
</evidence>
<dbReference type="InterPro" id="IPR041916">
    <property type="entry name" value="Anti_sigma_zinc_sf"/>
</dbReference>
<proteinExistence type="predicted"/>
<evidence type="ECO:0000256" key="1">
    <source>
        <dbReference type="SAM" id="Phobius"/>
    </source>
</evidence>
<feature type="domain" description="Putative zinc-finger" evidence="2">
    <location>
        <begin position="6"/>
        <end position="35"/>
    </location>
</feature>
<feature type="transmembrane region" description="Helical" evidence="1">
    <location>
        <begin position="87"/>
        <end position="110"/>
    </location>
</feature>
<accession>F5YA62</accession>
<evidence type="ECO:0000259" key="2">
    <source>
        <dbReference type="Pfam" id="PF13490"/>
    </source>
</evidence>
<name>F5YA62_LEAAZ</name>